<sequence>MPGMTKVAFIGAGSVEFTRNVVSDLCSYAELQGELELSLHDIDAERLGQAEALVRRIDEQTGAGARVSSSIDRRAAVEGADYVINEIQVGGYRATRADFDIPERYGVHQTISDTIGIGGIFRGLRTIPVLVRIGEELAELAPDAYLLNYSNPMAMLPWAVCAGSPFQRVVGMCHSVRDTHRLLGELVGVPAGEIDFLTAGFNHQAFVLRFEHRGRDLYPALRAAIDADPELQRRVRVEIFRRFGYFPTESSEHSAEYVPWFLHHPDEVEHFRVPIGEYLRRSERNIDEFTSTRRELDEGGPLDIDTTSELASEFIHAHRTGRAREIYLNVRNDGLITNLPDECCVEVPAVVDATGPHPRRIGALPTQLAALNRTFLNVVELTVRAVLDGDRRHVYQAALLDPNTASVLTTRQTVAMCDELFEAHGELIPQALRRG</sequence>
<dbReference type="PRINTS" id="PR00732">
    <property type="entry name" value="GLHYDRLASE4"/>
</dbReference>
<feature type="binding site" evidence="9">
    <location>
        <position position="151"/>
    </location>
    <ligand>
        <name>substrate</name>
    </ligand>
</feature>
<evidence type="ECO:0000313" key="14">
    <source>
        <dbReference type="EMBL" id="GHH83372.1"/>
    </source>
</evidence>
<keyword evidence="6 10" id="KW-0464">Manganese</keyword>
<feature type="binding site" evidence="10">
    <location>
        <position position="173"/>
    </location>
    <ligand>
        <name>Mn(2+)</name>
        <dbReference type="ChEBI" id="CHEBI:29035"/>
    </ligand>
</feature>
<evidence type="ECO:0000256" key="1">
    <source>
        <dbReference type="ARBA" id="ARBA00001936"/>
    </source>
</evidence>
<evidence type="ECO:0000256" key="11">
    <source>
        <dbReference type="PIRSR" id="PIRSR601088-4"/>
    </source>
</evidence>
<evidence type="ECO:0000256" key="4">
    <source>
        <dbReference type="ARBA" id="ARBA00022801"/>
    </source>
</evidence>
<evidence type="ECO:0000256" key="12">
    <source>
        <dbReference type="RuleBase" id="RU361152"/>
    </source>
</evidence>
<reference evidence="14" key="1">
    <citation type="journal article" date="2014" name="Int. J. Syst. Evol. Microbiol.">
        <title>Complete genome sequence of Corynebacterium casei LMG S-19264T (=DSM 44701T), isolated from a smear-ripened cheese.</title>
        <authorList>
            <consortium name="US DOE Joint Genome Institute (JGI-PGF)"/>
            <person name="Walter F."/>
            <person name="Albersmeier A."/>
            <person name="Kalinowski J."/>
            <person name="Ruckert C."/>
        </authorList>
    </citation>
    <scope>NUCLEOTIDE SEQUENCE</scope>
    <source>
        <strain evidence="14">JCM 5069</strain>
    </source>
</reference>
<evidence type="ECO:0000256" key="10">
    <source>
        <dbReference type="PIRSR" id="PIRSR601088-3"/>
    </source>
</evidence>
<reference evidence="14" key="2">
    <citation type="submission" date="2020-09" db="EMBL/GenBank/DDBJ databases">
        <authorList>
            <person name="Sun Q."/>
            <person name="Ohkuma M."/>
        </authorList>
    </citation>
    <scope>NUCLEOTIDE SEQUENCE</scope>
    <source>
        <strain evidence="14">JCM 5069</strain>
    </source>
</reference>
<dbReference type="InterPro" id="IPR036291">
    <property type="entry name" value="NAD(P)-bd_dom_sf"/>
</dbReference>
<dbReference type="SUPFAM" id="SSF56327">
    <property type="entry name" value="LDH C-terminal domain-like"/>
    <property type="match status" value="1"/>
</dbReference>
<dbReference type="NCBIfam" id="NF011657">
    <property type="entry name" value="PRK15076.1"/>
    <property type="match status" value="1"/>
</dbReference>
<evidence type="ECO:0000259" key="13">
    <source>
        <dbReference type="Pfam" id="PF11975"/>
    </source>
</evidence>
<gene>
    <name evidence="14" type="ORF">GCM10018793_45300</name>
</gene>
<keyword evidence="5 12" id="KW-0520">NAD</keyword>
<dbReference type="GO" id="GO:0016616">
    <property type="term" value="F:oxidoreductase activity, acting on the CH-OH group of donors, NAD or NADP as acceptor"/>
    <property type="evidence" value="ECO:0007669"/>
    <property type="project" value="InterPro"/>
</dbReference>
<evidence type="ECO:0000256" key="5">
    <source>
        <dbReference type="ARBA" id="ARBA00023027"/>
    </source>
</evidence>
<evidence type="ECO:0000256" key="2">
    <source>
        <dbReference type="ARBA" id="ARBA00010141"/>
    </source>
</evidence>
<dbReference type="Proteomes" id="UP000603708">
    <property type="component" value="Unassembled WGS sequence"/>
</dbReference>
<dbReference type="GO" id="GO:0005975">
    <property type="term" value="P:carbohydrate metabolic process"/>
    <property type="evidence" value="ECO:0007669"/>
    <property type="project" value="InterPro"/>
</dbReference>
<comment type="cofactor">
    <cofactor evidence="12">
        <name>NAD(+)</name>
        <dbReference type="ChEBI" id="CHEBI:57540"/>
    </cofactor>
    <text evidence="12">Binds 1 NAD(+) per subunit.</text>
</comment>
<dbReference type="SUPFAM" id="SSF51735">
    <property type="entry name" value="NAD(P)-binding Rossmann-fold domains"/>
    <property type="match status" value="1"/>
</dbReference>
<dbReference type="GO" id="GO:0046872">
    <property type="term" value="F:metal ion binding"/>
    <property type="evidence" value="ECO:0007669"/>
    <property type="project" value="UniProtKB-KW"/>
</dbReference>
<evidence type="ECO:0000256" key="8">
    <source>
        <dbReference type="ARBA" id="ARBA00023295"/>
    </source>
</evidence>
<protein>
    <submittedName>
        <fullName evidence="14">Alpha-glucosidase/alpha-galactosidase</fullName>
    </submittedName>
</protein>
<keyword evidence="10" id="KW-0533">Nickel</keyword>
<name>A0A919GF01_9ACTN</name>
<comment type="caution">
    <text evidence="14">The sequence shown here is derived from an EMBL/GenBank/DDBJ whole genome shotgun (WGS) entry which is preliminary data.</text>
</comment>
<dbReference type="Pfam" id="PF11975">
    <property type="entry name" value="Glyco_hydro_4C"/>
    <property type="match status" value="1"/>
</dbReference>
<keyword evidence="10" id="KW-0408">Iron</keyword>
<keyword evidence="8 12" id="KW-0326">Glycosidase</keyword>
<keyword evidence="10" id="KW-0170">Cobalt</keyword>
<keyword evidence="15" id="KW-1185">Reference proteome</keyword>
<dbReference type="GO" id="GO:0004553">
    <property type="term" value="F:hydrolase activity, hydrolyzing O-glycosyl compounds"/>
    <property type="evidence" value="ECO:0007669"/>
    <property type="project" value="InterPro"/>
</dbReference>
<keyword evidence="7" id="KW-0119">Carbohydrate metabolism</keyword>
<feature type="site" description="Increases basicity of active site Tyr" evidence="11">
    <location>
        <position position="113"/>
    </location>
</feature>
<dbReference type="PANTHER" id="PTHR32092:SF6">
    <property type="entry name" value="ALPHA-GALACTOSIDASE"/>
    <property type="match status" value="1"/>
</dbReference>
<evidence type="ECO:0000256" key="7">
    <source>
        <dbReference type="ARBA" id="ARBA00023277"/>
    </source>
</evidence>
<feature type="domain" description="Glycosyl hydrolase family 4 C-terminal" evidence="13">
    <location>
        <begin position="199"/>
        <end position="404"/>
    </location>
</feature>
<dbReference type="EMBL" id="BNCD01000014">
    <property type="protein sequence ID" value="GHH83372.1"/>
    <property type="molecule type" value="Genomic_DNA"/>
</dbReference>
<evidence type="ECO:0000256" key="6">
    <source>
        <dbReference type="ARBA" id="ARBA00023211"/>
    </source>
</evidence>
<dbReference type="AlphaFoldDB" id="A0A919GF01"/>
<dbReference type="CDD" id="cd05297">
    <property type="entry name" value="GH4_alpha_glucosidase_galactosidase"/>
    <property type="match status" value="1"/>
</dbReference>
<dbReference type="InterPro" id="IPR022616">
    <property type="entry name" value="Glyco_hydro_4_C"/>
</dbReference>
<dbReference type="InterPro" id="IPR053715">
    <property type="entry name" value="GH4_Enzyme_sf"/>
</dbReference>
<proteinExistence type="inferred from homology"/>
<dbReference type="Gene3D" id="3.90.1820.10">
    <property type="entry name" value="AglA-like glucosidase"/>
    <property type="match status" value="1"/>
</dbReference>
<organism evidence="14 15">
    <name type="scientific">Streptomyces sulfonofaciens</name>
    <dbReference type="NCBI Taxonomy" id="68272"/>
    <lineage>
        <taxon>Bacteria</taxon>
        <taxon>Bacillati</taxon>
        <taxon>Actinomycetota</taxon>
        <taxon>Actinomycetes</taxon>
        <taxon>Kitasatosporales</taxon>
        <taxon>Streptomycetaceae</taxon>
        <taxon>Streptomyces</taxon>
    </lineage>
</organism>
<feature type="binding site" evidence="10">
    <location>
        <position position="203"/>
    </location>
    <ligand>
        <name>Mn(2+)</name>
        <dbReference type="ChEBI" id="CHEBI:29035"/>
    </ligand>
</feature>
<accession>A0A919GF01</accession>
<dbReference type="Pfam" id="PF02056">
    <property type="entry name" value="Glyco_hydro_4"/>
    <property type="match status" value="1"/>
</dbReference>
<dbReference type="InterPro" id="IPR001088">
    <property type="entry name" value="Glyco_hydro_4"/>
</dbReference>
<evidence type="ECO:0000256" key="3">
    <source>
        <dbReference type="ARBA" id="ARBA00022723"/>
    </source>
</evidence>
<evidence type="ECO:0000313" key="15">
    <source>
        <dbReference type="Proteomes" id="UP000603708"/>
    </source>
</evidence>
<dbReference type="InterPro" id="IPR015955">
    <property type="entry name" value="Lactate_DH/Glyco_Ohase_4_C"/>
</dbReference>
<keyword evidence="3 10" id="KW-0479">Metal-binding</keyword>
<dbReference type="PANTHER" id="PTHR32092">
    <property type="entry name" value="6-PHOSPHO-BETA-GLUCOSIDASE-RELATED"/>
    <property type="match status" value="1"/>
</dbReference>
<comment type="cofactor">
    <cofactor evidence="1">
        <name>Mn(2+)</name>
        <dbReference type="ChEBI" id="CHEBI:29035"/>
    </cofactor>
</comment>
<comment type="similarity">
    <text evidence="2 12">Belongs to the glycosyl hydrolase 4 family.</text>
</comment>
<evidence type="ECO:0000256" key="9">
    <source>
        <dbReference type="PIRSR" id="PIRSR601088-2"/>
    </source>
</evidence>
<keyword evidence="4 12" id="KW-0378">Hydrolase</keyword>